<dbReference type="Proteomes" id="UP001642409">
    <property type="component" value="Unassembled WGS sequence"/>
</dbReference>
<proteinExistence type="predicted"/>
<dbReference type="EMBL" id="CATOUU010000147">
    <property type="protein sequence ID" value="CAI9918049.1"/>
    <property type="molecule type" value="Genomic_DNA"/>
</dbReference>
<reference evidence="1" key="1">
    <citation type="submission" date="2023-06" db="EMBL/GenBank/DDBJ databases">
        <authorList>
            <person name="Kurt Z."/>
        </authorList>
    </citation>
    <scope>NUCLEOTIDE SEQUENCE</scope>
</reference>
<sequence>MLNKMRTLALPPCISFQAVHPSKLTGRNVSSLPKLQSCLSIKPNKSSVGRLLDKQDAQFQFQPVQKHLDVLSQMLVDESEFDTENTNMAETFSKFNTTCAATDCLLFASMVRQNMDGLRFKNGRLDDMLILASKHQSAMESLCSKQMEVVSNLQRLAQ</sequence>
<protein>
    <submittedName>
        <fullName evidence="2">Hypothetical_protein</fullName>
    </submittedName>
</protein>
<comment type="caution">
    <text evidence="1">The sequence shown here is derived from an EMBL/GenBank/DDBJ whole genome shotgun (WGS) entry which is preliminary data.</text>
</comment>
<gene>
    <name evidence="1" type="ORF">HINF_LOCUS5694</name>
    <name evidence="2" type="ORF">HINF_LOCUS69382</name>
</gene>
<organism evidence="1">
    <name type="scientific">Hexamita inflata</name>
    <dbReference type="NCBI Taxonomy" id="28002"/>
    <lineage>
        <taxon>Eukaryota</taxon>
        <taxon>Metamonada</taxon>
        <taxon>Diplomonadida</taxon>
        <taxon>Hexamitidae</taxon>
        <taxon>Hexamitinae</taxon>
        <taxon>Hexamita</taxon>
    </lineage>
</organism>
<accession>A0AA86NEG2</accession>
<dbReference type="EMBL" id="CAXDID020000504">
    <property type="protein sequence ID" value="CAL6097963.1"/>
    <property type="molecule type" value="Genomic_DNA"/>
</dbReference>
<name>A0AA86NEG2_9EUKA</name>
<dbReference type="AlphaFoldDB" id="A0AA86NEG2"/>
<keyword evidence="3" id="KW-1185">Reference proteome</keyword>
<evidence type="ECO:0000313" key="2">
    <source>
        <dbReference type="EMBL" id="CAL6097963.1"/>
    </source>
</evidence>
<evidence type="ECO:0000313" key="3">
    <source>
        <dbReference type="Proteomes" id="UP001642409"/>
    </source>
</evidence>
<evidence type="ECO:0000313" key="1">
    <source>
        <dbReference type="EMBL" id="CAI9918049.1"/>
    </source>
</evidence>
<reference evidence="2 3" key="2">
    <citation type="submission" date="2024-07" db="EMBL/GenBank/DDBJ databases">
        <authorList>
            <person name="Akdeniz Z."/>
        </authorList>
    </citation>
    <scope>NUCLEOTIDE SEQUENCE [LARGE SCALE GENOMIC DNA]</scope>
</reference>